<comment type="caution">
    <text evidence="12">The sequence shown here is derived from an EMBL/GenBank/DDBJ whole genome shotgun (WGS) entry which is preliminary data.</text>
</comment>
<evidence type="ECO:0000256" key="2">
    <source>
        <dbReference type="ARBA" id="ARBA00005019"/>
    </source>
</evidence>
<proteinExistence type="inferred from homology"/>
<dbReference type="InterPro" id="IPR004821">
    <property type="entry name" value="Cyt_trans-like"/>
</dbReference>
<dbReference type="NCBIfam" id="NF000840">
    <property type="entry name" value="PRK00071.1-3"/>
    <property type="match status" value="1"/>
</dbReference>
<dbReference type="Pfam" id="PF01467">
    <property type="entry name" value="CTP_transf_like"/>
    <property type="match status" value="1"/>
</dbReference>
<keyword evidence="13" id="KW-1185">Reference proteome</keyword>
<organism evidence="12 13">
    <name type="scientific">Halobacillus seohaensis</name>
    <dbReference type="NCBI Taxonomy" id="447421"/>
    <lineage>
        <taxon>Bacteria</taxon>
        <taxon>Bacillati</taxon>
        <taxon>Bacillota</taxon>
        <taxon>Bacilli</taxon>
        <taxon>Bacillales</taxon>
        <taxon>Bacillaceae</taxon>
        <taxon>Halobacillus</taxon>
    </lineage>
</organism>
<dbReference type="CDD" id="cd02165">
    <property type="entry name" value="NMNAT"/>
    <property type="match status" value="1"/>
</dbReference>
<dbReference type="RefSeq" id="WP_204706887.1">
    <property type="nucleotide sequence ID" value="NZ_JBHSZV010000004.1"/>
</dbReference>
<keyword evidence="8 10" id="KW-0520">NAD</keyword>
<keyword evidence="7 10" id="KW-0067">ATP-binding</keyword>
<dbReference type="InterPro" id="IPR014729">
    <property type="entry name" value="Rossmann-like_a/b/a_fold"/>
</dbReference>
<evidence type="ECO:0000256" key="10">
    <source>
        <dbReference type="HAMAP-Rule" id="MF_00244"/>
    </source>
</evidence>
<gene>
    <name evidence="10" type="primary">nadD</name>
    <name evidence="12" type="ORF">ACFQIC_02305</name>
</gene>
<reference evidence="13" key="1">
    <citation type="journal article" date="2019" name="Int. J. Syst. Evol. Microbiol.">
        <title>The Global Catalogue of Microorganisms (GCM) 10K type strain sequencing project: providing services to taxonomists for standard genome sequencing and annotation.</title>
        <authorList>
            <consortium name="The Broad Institute Genomics Platform"/>
            <consortium name="The Broad Institute Genome Sequencing Center for Infectious Disease"/>
            <person name="Wu L."/>
            <person name="Ma J."/>
        </authorList>
    </citation>
    <scope>NUCLEOTIDE SEQUENCE [LARGE SCALE GENOMIC DNA]</scope>
    <source>
        <strain evidence="13">CGMCC 4.1621</strain>
    </source>
</reference>
<protein>
    <recommendedName>
        <fullName evidence="10">Probable nicotinate-nucleotide adenylyltransferase</fullName>
        <ecNumber evidence="10">2.7.7.18</ecNumber>
    </recommendedName>
    <alternativeName>
        <fullName evidence="10">Deamido-NAD(+) diphosphorylase</fullName>
    </alternativeName>
    <alternativeName>
        <fullName evidence="10">Deamido-NAD(+) pyrophosphorylase</fullName>
    </alternativeName>
    <alternativeName>
        <fullName evidence="10">Nicotinate mononucleotide adenylyltransferase</fullName>
        <shortName evidence="10">NaMN adenylyltransferase</shortName>
    </alternativeName>
</protein>
<evidence type="ECO:0000256" key="1">
    <source>
        <dbReference type="ARBA" id="ARBA00002324"/>
    </source>
</evidence>
<accession>A0ABW2EEY0</accession>
<keyword evidence="6 10" id="KW-0547">Nucleotide-binding</keyword>
<evidence type="ECO:0000313" key="13">
    <source>
        <dbReference type="Proteomes" id="UP001596410"/>
    </source>
</evidence>
<dbReference type="EMBL" id="JBHSZV010000004">
    <property type="protein sequence ID" value="MFC7060703.1"/>
    <property type="molecule type" value="Genomic_DNA"/>
</dbReference>
<keyword evidence="3 10" id="KW-0662">Pyridine nucleotide biosynthesis</keyword>
<keyword evidence="4 10" id="KW-0808">Transferase</keyword>
<evidence type="ECO:0000256" key="7">
    <source>
        <dbReference type="ARBA" id="ARBA00022840"/>
    </source>
</evidence>
<sequence>MKRIGILGGTFDPLHQGHMIIAEHVYEALKLDEIWFIPSHLPPHKQEATVSSEDRLQMVKEAIKGNPHFHVSAIEIEREGKSYTIDTIKHLKGAYPEHKFCFIIGGDMVQYLPQWHRIDELRQLVQFVGVGRKEITGKDLNEDVQMVEIPRVDISSSIIRDRLSHDQSIRYLVPESVFEYVKEKSLYEPKSE</sequence>
<dbReference type="EC" id="2.7.7.18" evidence="10"/>
<evidence type="ECO:0000256" key="6">
    <source>
        <dbReference type="ARBA" id="ARBA00022741"/>
    </source>
</evidence>
<comment type="pathway">
    <text evidence="2 10">Cofactor biosynthesis; NAD(+) biosynthesis; deamido-NAD(+) from nicotinate D-ribonucleotide: step 1/1.</text>
</comment>
<dbReference type="PANTHER" id="PTHR39321:SF3">
    <property type="entry name" value="PHOSPHOPANTETHEINE ADENYLYLTRANSFERASE"/>
    <property type="match status" value="1"/>
</dbReference>
<dbReference type="Proteomes" id="UP001596410">
    <property type="component" value="Unassembled WGS sequence"/>
</dbReference>
<dbReference type="InterPro" id="IPR005248">
    <property type="entry name" value="NadD/NMNAT"/>
</dbReference>
<keyword evidence="5 10" id="KW-0548">Nucleotidyltransferase</keyword>
<evidence type="ECO:0000256" key="4">
    <source>
        <dbReference type="ARBA" id="ARBA00022679"/>
    </source>
</evidence>
<comment type="function">
    <text evidence="1 10">Catalyzes the reversible adenylation of nicotinate mononucleotide (NaMN) to nicotinic acid adenine dinucleotide (NaAD).</text>
</comment>
<evidence type="ECO:0000256" key="3">
    <source>
        <dbReference type="ARBA" id="ARBA00022642"/>
    </source>
</evidence>
<dbReference type="GO" id="GO:0004515">
    <property type="term" value="F:nicotinate-nucleotide adenylyltransferase activity"/>
    <property type="evidence" value="ECO:0007669"/>
    <property type="project" value="UniProtKB-EC"/>
</dbReference>
<dbReference type="HAMAP" id="MF_00244">
    <property type="entry name" value="NaMN_adenylyltr"/>
    <property type="match status" value="1"/>
</dbReference>
<dbReference type="NCBIfam" id="NF000841">
    <property type="entry name" value="PRK00071.1-4"/>
    <property type="match status" value="1"/>
</dbReference>
<dbReference type="NCBIfam" id="TIGR00482">
    <property type="entry name" value="nicotinate (nicotinamide) nucleotide adenylyltransferase"/>
    <property type="match status" value="1"/>
</dbReference>
<dbReference type="PANTHER" id="PTHR39321">
    <property type="entry name" value="NICOTINATE-NUCLEOTIDE ADENYLYLTRANSFERASE-RELATED"/>
    <property type="match status" value="1"/>
</dbReference>
<feature type="domain" description="Cytidyltransferase-like" evidence="11">
    <location>
        <begin position="6"/>
        <end position="162"/>
    </location>
</feature>
<name>A0ABW2EEY0_9BACI</name>
<evidence type="ECO:0000256" key="9">
    <source>
        <dbReference type="ARBA" id="ARBA00048721"/>
    </source>
</evidence>
<dbReference type="SUPFAM" id="SSF52374">
    <property type="entry name" value="Nucleotidylyl transferase"/>
    <property type="match status" value="1"/>
</dbReference>
<evidence type="ECO:0000256" key="5">
    <source>
        <dbReference type="ARBA" id="ARBA00022695"/>
    </source>
</evidence>
<evidence type="ECO:0000313" key="12">
    <source>
        <dbReference type="EMBL" id="MFC7060703.1"/>
    </source>
</evidence>
<comment type="similarity">
    <text evidence="10">Belongs to the NadD family.</text>
</comment>
<evidence type="ECO:0000256" key="8">
    <source>
        <dbReference type="ARBA" id="ARBA00023027"/>
    </source>
</evidence>
<comment type="catalytic activity">
    <reaction evidence="9 10">
        <text>nicotinate beta-D-ribonucleotide + ATP + H(+) = deamido-NAD(+) + diphosphate</text>
        <dbReference type="Rhea" id="RHEA:22860"/>
        <dbReference type="ChEBI" id="CHEBI:15378"/>
        <dbReference type="ChEBI" id="CHEBI:30616"/>
        <dbReference type="ChEBI" id="CHEBI:33019"/>
        <dbReference type="ChEBI" id="CHEBI:57502"/>
        <dbReference type="ChEBI" id="CHEBI:58437"/>
        <dbReference type="EC" id="2.7.7.18"/>
    </reaction>
</comment>
<evidence type="ECO:0000259" key="11">
    <source>
        <dbReference type="Pfam" id="PF01467"/>
    </source>
</evidence>
<dbReference type="Gene3D" id="3.40.50.620">
    <property type="entry name" value="HUPs"/>
    <property type="match status" value="1"/>
</dbReference>
<dbReference type="NCBIfam" id="TIGR00125">
    <property type="entry name" value="cyt_tran_rel"/>
    <property type="match status" value="1"/>
</dbReference>